<dbReference type="SUPFAM" id="SSF52777">
    <property type="entry name" value="CoA-dependent acyltransferases"/>
    <property type="match status" value="2"/>
</dbReference>
<evidence type="ECO:0000259" key="1">
    <source>
        <dbReference type="Pfam" id="PF00668"/>
    </source>
</evidence>
<dbReference type="Proteomes" id="UP000223749">
    <property type="component" value="Chromosome"/>
</dbReference>
<dbReference type="RefSeq" id="WP_099436924.1">
    <property type="nucleotide sequence ID" value="NZ_CP024091.1"/>
</dbReference>
<protein>
    <recommendedName>
        <fullName evidence="1">Condensation domain-containing protein</fullName>
    </recommendedName>
</protein>
<evidence type="ECO:0000313" key="2">
    <source>
        <dbReference type="EMBL" id="ATP54968.1"/>
    </source>
</evidence>
<dbReference type="EMBL" id="CP024091">
    <property type="protein sequence ID" value="ATP54968.1"/>
    <property type="molecule type" value="Genomic_DNA"/>
</dbReference>
<keyword evidence="3" id="KW-1185">Reference proteome</keyword>
<gene>
    <name evidence="2" type="ORF">CPT03_00035</name>
</gene>
<dbReference type="GO" id="GO:0003824">
    <property type="term" value="F:catalytic activity"/>
    <property type="evidence" value="ECO:0007669"/>
    <property type="project" value="InterPro"/>
</dbReference>
<dbReference type="PANTHER" id="PTHR28037">
    <property type="entry name" value="ALCOHOL O-ACETYLTRANSFERASE 1-RELATED"/>
    <property type="match status" value="1"/>
</dbReference>
<dbReference type="PANTHER" id="PTHR28037:SF1">
    <property type="entry name" value="ALCOHOL O-ACETYLTRANSFERASE 1-RELATED"/>
    <property type="match status" value="1"/>
</dbReference>
<name>A0A2D1U028_9SPHI</name>
<dbReference type="Gene3D" id="3.30.559.10">
    <property type="entry name" value="Chloramphenicol acetyltransferase-like domain"/>
    <property type="match status" value="1"/>
</dbReference>
<dbReference type="InterPro" id="IPR052058">
    <property type="entry name" value="Alcohol_O-acetyltransferase"/>
</dbReference>
<dbReference type="AlphaFoldDB" id="A0A2D1U028"/>
<dbReference type="Pfam" id="PF00668">
    <property type="entry name" value="Condensation"/>
    <property type="match status" value="1"/>
</dbReference>
<sequence>MRRRLIMGERIMYVDSATPLNCVFAVTIRGNFSLERLRNALHKVQQKHPLLRASIKEDAAGVPYFVSSNKLSEIPIRIGERVSDEDWKVQSKLEWNKLFNGKSSPLARVVWLKDAEVSDLMLICPHCVCDGATFVALMSEILELLDNPEKELISYLPFNSMEGLLSQSFKVSKAKALKASFFSVVAKLFFLFKSTKGSNPTGQNYLLHWKLDAEKTAMLTAECKAAGVSVYAALCVVLLKAFQSIKGSKAHGKVICPVDVRKFVAEIKVDHMFAFAPIAELSVSDKPDGFWDKAKKVKEDLNTKIAAMNVHELLLMSEYFHGSVKKMVKYLQTTQGTHDVTFSNMGRLGISETYESFQVETIYSPTVGFPWRNPNTIVVSTFKGEMDFTFCSNDSFLPEGEAIEIKNKVLELLQQELMMNYA</sequence>
<dbReference type="KEGG" id="pgs:CPT03_00035"/>
<feature type="domain" description="Condensation" evidence="1">
    <location>
        <begin position="22"/>
        <end position="246"/>
    </location>
</feature>
<dbReference type="OrthoDB" id="5562587at2"/>
<reference evidence="2 3" key="1">
    <citation type="submission" date="2017-10" db="EMBL/GenBank/DDBJ databases">
        <title>Whole genome of Pedobacter ginsengisoli T01R-27 isolated from tomato rhizosphere.</title>
        <authorList>
            <person name="Weon H.-Y."/>
            <person name="Lee S.A."/>
            <person name="Sang M.K."/>
            <person name="Song J."/>
        </authorList>
    </citation>
    <scope>NUCLEOTIDE SEQUENCE [LARGE SCALE GENOMIC DNA]</scope>
    <source>
        <strain evidence="2 3">T01R-27</strain>
    </source>
</reference>
<dbReference type="Gene3D" id="3.30.559.30">
    <property type="entry name" value="Nonribosomal peptide synthetase, condensation domain"/>
    <property type="match status" value="1"/>
</dbReference>
<proteinExistence type="predicted"/>
<dbReference type="InterPro" id="IPR001242">
    <property type="entry name" value="Condensation_dom"/>
</dbReference>
<accession>A0A2D1U028</accession>
<dbReference type="InterPro" id="IPR023213">
    <property type="entry name" value="CAT-like_dom_sf"/>
</dbReference>
<evidence type="ECO:0000313" key="3">
    <source>
        <dbReference type="Proteomes" id="UP000223749"/>
    </source>
</evidence>
<organism evidence="2 3">
    <name type="scientific">Pedobacter ginsengisoli</name>
    <dbReference type="NCBI Taxonomy" id="363852"/>
    <lineage>
        <taxon>Bacteria</taxon>
        <taxon>Pseudomonadati</taxon>
        <taxon>Bacteroidota</taxon>
        <taxon>Sphingobacteriia</taxon>
        <taxon>Sphingobacteriales</taxon>
        <taxon>Sphingobacteriaceae</taxon>
        <taxon>Pedobacter</taxon>
    </lineage>
</organism>